<feature type="compositionally biased region" description="Acidic residues" evidence="1">
    <location>
        <begin position="60"/>
        <end position="72"/>
    </location>
</feature>
<evidence type="ECO:0000256" key="2">
    <source>
        <dbReference type="SAM" id="Phobius"/>
    </source>
</evidence>
<evidence type="ECO:0000313" key="4">
    <source>
        <dbReference type="WBParaSite" id="Minc3s06508g39926"/>
    </source>
</evidence>
<evidence type="ECO:0000256" key="1">
    <source>
        <dbReference type="SAM" id="MobiDB-lite"/>
    </source>
</evidence>
<dbReference type="AlphaFoldDB" id="A0A914NQ04"/>
<dbReference type="WBParaSite" id="Minc3s06508g39926">
    <property type="protein sequence ID" value="Minc3s06508g39926"/>
    <property type="gene ID" value="Minc3s06508g39926"/>
</dbReference>
<protein>
    <submittedName>
        <fullName evidence="4">Candidate secreted effector</fullName>
    </submittedName>
</protein>
<sequence>MSGLALVIVLRNIIFSLFNLSYLNILRLWTITLLSLHAVHGKLMPSTSLYSFQQEKSVGEVDDEDTDEDDDSGLGTTNSLITTTSPLNQQQQQQFWRKQQQNNYLIQEQQQQFQLIQQQQQHSQQQFLTASNTPFTLFTF</sequence>
<feature type="region of interest" description="Disordered" evidence="1">
    <location>
        <begin position="55"/>
        <end position="93"/>
    </location>
</feature>
<name>A0A914NQ04_MELIC</name>
<keyword evidence="2" id="KW-0472">Membrane</keyword>
<feature type="transmembrane region" description="Helical" evidence="2">
    <location>
        <begin position="6"/>
        <end position="26"/>
    </location>
</feature>
<organism evidence="3 4">
    <name type="scientific">Meloidogyne incognita</name>
    <name type="common">Southern root-knot nematode worm</name>
    <name type="synonym">Oxyuris incognita</name>
    <dbReference type="NCBI Taxonomy" id="6306"/>
    <lineage>
        <taxon>Eukaryota</taxon>
        <taxon>Metazoa</taxon>
        <taxon>Ecdysozoa</taxon>
        <taxon>Nematoda</taxon>
        <taxon>Chromadorea</taxon>
        <taxon>Rhabditida</taxon>
        <taxon>Tylenchina</taxon>
        <taxon>Tylenchomorpha</taxon>
        <taxon>Tylenchoidea</taxon>
        <taxon>Meloidogynidae</taxon>
        <taxon>Meloidogyninae</taxon>
        <taxon>Meloidogyne</taxon>
        <taxon>Meloidogyne incognita group</taxon>
    </lineage>
</organism>
<keyword evidence="3" id="KW-1185">Reference proteome</keyword>
<proteinExistence type="predicted"/>
<keyword evidence="2" id="KW-1133">Transmembrane helix</keyword>
<dbReference type="Proteomes" id="UP000887563">
    <property type="component" value="Unplaced"/>
</dbReference>
<accession>A0A914NQ04</accession>
<reference evidence="4" key="1">
    <citation type="submission" date="2022-11" db="UniProtKB">
        <authorList>
            <consortium name="WormBaseParasite"/>
        </authorList>
    </citation>
    <scope>IDENTIFICATION</scope>
</reference>
<keyword evidence="2" id="KW-0812">Transmembrane</keyword>
<evidence type="ECO:0000313" key="3">
    <source>
        <dbReference type="Proteomes" id="UP000887563"/>
    </source>
</evidence>
<feature type="compositionally biased region" description="Polar residues" evidence="1">
    <location>
        <begin position="78"/>
        <end position="88"/>
    </location>
</feature>